<dbReference type="OrthoDB" id="10057959at2759"/>
<dbReference type="AlphaFoldDB" id="A0A8S3YA25"/>
<evidence type="ECO:0000256" key="1">
    <source>
        <dbReference type="SAM" id="MobiDB-lite"/>
    </source>
</evidence>
<accession>A0A8S3YA25</accession>
<reference evidence="2" key="1">
    <citation type="submission" date="2021-04" db="EMBL/GenBank/DDBJ databases">
        <authorList>
            <person name="Tunstrom K."/>
        </authorList>
    </citation>
    <scope>NUCLEOTIDE SEQUENCE</scope>
</reference>
<evidence type="ECO:0000313" key="3">
    <source>
        <dbReference type="Proteomes" id="UP000691718"/>
    </source>
</evidence>
<dbReference type="EMBL" id="CAJQZP010001697">
    <property type="protein sequence ID" value="CAG5059150.1"/>
    <property type="molecule type" value="Genomic_DNA"/>
</dbReference>
<keyword evidence="3" id="KW-1185">Reference proteome</keyword>
<feature type="compositionally biased region" description="Acidic residues" evidence="1">
    <location>
        <begin position="14"/>
        <end position="29"/>
    </location>
</feature>
<feature type="region of interest" description="Disordered" evidence="1">
    <location>
        <begin position="14"/>
        <end position="46"/>
    </location>
</feature>
<organism evidence="2 3">
    <name type="scientific">Parnassius apollo</name>
    <name type="common">Apollo butterfly</name>
    <name type="synonym">Papilio apollo</name>
    <dbReference type="NCBI Taxonomy" id="110799"/>
    <lineage>
        <taxon>Eukaryota</taxon>
        <taxon>Metazoa</taxon>
        <taxon>Ecdysozoa</taxon>
        <taxon>Arthropoda</taxon>
        <taxon>Hexapoda</taxon>
        <taxon>Insecta</taxon>
        <taxon>Pterygota</taxon>
        <taxon>Neoptera</taxon>
        <taxon>Endopterygota</taxon>
        <taxon>Lepidoptera</taxon>
        <taxon>Glossata</taxon>
        <taxon>Ditrysia</taxon>
        <taxon>Papilionoidea</taxon>
        <taxon>Papilionidae</taxon>
        <taxon>Parnassiinae</taxon>
        <taxon>Parnassini</taxon>
        <taxon>Parnassius</taxon>
        <taxon>Parnassius</taxon>
    </lineage>
</organism>
<dbReference type="Proteomes" id="UP000691718">
    <property type="component" value="Unassembled WGS sequence"/>
</dbReference>
<protein>
    <submittedName>
        <fullName evidence="2">(apollo) hypothetical protein</fullName>
    </submittedName>
</protein>
<evidence type="ECO:0000313" key="2">
    <source>
        <dbReference type="EMBL" id="CAG5059150.1"/>
    </source>
</evidence>
<sequence>MDEQQQRLILSWLEEDANDTLGGDDEENETGMFPDQVGEHDTDSEQECDDDLYQIFSNYDISLEMPNEEHLGFVLVNESTEVLKSAFSDGDGEPLIKISTSNFYIVKKGEKLHSKATIRNLPRELRHTVEEDLYHHFRMFKMK</sequence>
<name>A0A8S3YA25_PARAO</name>
<comment type="caution">
    <text evidence="2">The sequence shown here is derived from an EMBL/GenBank/DDBJ whole genome shotgun (WGS) entry which is preliminary data.</text>
</comment>
<gene>
    <name evidence="2" type="ORF">PAPOLLO_LOCUS27896</name>
</gene>
<proteinExistence type="predicted"/>